<evidence type="ECO:0000313" key="1">
    <source>
        <dbReference type="EMBL" id="CAI9961374.1"/>
    </source>
</evidence>
<evidence type="ECO:0000313" key="3">
    <source>
        <dbReference type="Proteomes" id="UP001642409"/>
    </source>
</evidence>
<organism evidence="1">
    <name type="scientific">Hexamita inflata</name>
    <dbReference type="NCBI Taxonomy" id="28002"/>
    <lineage>
        <taxon>Eukaryota</taxon>
        <taxon>Metamonada</taxon>
        <taxon>Diplomonadida</taxon>
        <taxon>Hexamitidae</taxon>
        <taxon>Hexamitinae</taxon>
        <taxon>Hexamita</taxon>
    </lineage>
</organism>
<keyword evidence="3" id="KW-1185">Reference proteome</keyword>
<dbReference type="EMBL" id="CAXDID020000276">
    <property type="protein sequence ID" value="CAL6069022.1"/>
    <property type="molecule type" value="Genomic_DNA"/>
</dbReference>
<sequence length="123" mass="14041">MRELILFAGPLVQGLLQTLVHFAHLLVTPKEVSTAEHQPINQVCKALQRPHNSFMVLLCLPLLSLQKSNLAGFQIAKVRTQAQKSVLIQIVSVRSLQLDFYMNQLVGNIIRIFWRFQIILIIQ</sequence>
<gene>
    <name evidence="1" type="ORF">HINF_LOCUS49019</name>
    <name evidence="2" type="ORF">HINF_LOCUS53779</name>
</gene>
<reference evidence="1" key="1">
    <citation type="submission" date="2023-06" db="EMBL/GenBank/DDBJ databases">
        <authorList>
            <person name="Kurt Z."/>
        </authorList>
    </citation>
    <scope>NUCLEOTIDE SEQUENCE</scope>
</reference>
<evidence type="ECO:0000313" key="2">
    <source>
        <dbReference type="EMBL" id="CAL6069022.1"/>
    </source>
</evidence>
<dbReference type="Proteomes" id="UP001642409">
    <property type="component" value="Unassembled WGS sequence"/>
</dbReference>
<dbReference type="AlphaFoldDB" id="A0AA86UMP0"/>
<proteinExistence type="predicted"/>
<reference evidence="2 3" key="2">
    <citation type="submission" date="2024-07" db="EMBL/GenBank/DDBJ databases">
        <authorList>
            <person name="Akdeniz Z."/>
        </authorList>
    </citation>
    <scope>NUCLEOTIDE SEQUENCE [LARGE SCALE GENOMIC DNA]</scope>
</reference>
<name>A0AA86UMP0_9EUKA</name>
<accession>A0AA86UMP0</accession>
<dbReference type="EMBL" id="CATOUU010000940">
    <property type="protein sequence ID" value="CAI9961374.1"/>
    <property type="molecule type" value="Genomic_DNA"/>
</dbReference>
<comment type="caution">
    <text evidence="1">The sequence shown here is derived from an EMBL/GenBank/DDBJ whole genome shotgun (WGS) entry which is preliminary data.</text>
</comment>
<protein>
    <submittedName>
        <fullName evidence="2">Hypothetical_protein</fullName>
    </submittedName>
</protein>